<dbReference type="CDD" id="cd01014">
    <property type="entry name" value="nicotinamidase_related"/>
    <property type="match status" value="1"/>
</dbReference>
<dbReference type="EC" id="3.3.2.1" evidence="5"/>
<dbReference type="InterPro" id="IPR000868">
    <property type="entry name" value="Isochorismatase-like_dom"/>
</dbReference>
<dbReference type="PANTHER" id="PTHR43540">
    <property type="entry name" value="PEROXYUREIDOACRYLATE/UREIDOACRYLATE AMIDOHYDROLASE-RELATED"/>
    <property type="match status" value="1"/>
</dbReference>
<evidence type="ECO:0000313" key="9">
    <source>
        <dbReference type="Proteomes" id="UP000254076"/>
    </source>
</evidence>
<comment type="caution">
    <text evidence="5">The sequence shown here is derived from an EMBL/GenBank/DDBJ whole genome shotgun (WGS) entry which is preliminary data.</text>
</comment>
<protein>
    <submittedName>
        <fullName evidence="5">Isochorismatase</fullName>
        <ecNumber evidence="5">3.3.2.1</ecNumber>
    </submittedName>
</protein>
<reference evidence="8 9" key="2">
    <citation type="submission" date="2018-06" db="EMBL/GenBank/DDBJ databases">
        <authorList>
            <consortium name="Pathogen Informatics"/>
            <person name="Doyle S."/>
        </authorList>
    </citation>
    <scope>NUCLEOTIDE SEQUENCE [LARGE SCALE GENOMIC DNA]</scope>
    <source>
        <strain evidence="5 8">NCTC8181</strain>
        <strain evidence="6 9">NCTC8185</strain>
    </source>
</reference>
<evidence type="ECO:0000313" key="8">
    <source>
        <dbReference type="Proteomes" id="UP000250200"/>
    </source>
</evidence>
<dbReference type="EMBL" id="UAVB01000001">
    <property type="protein sequence ID" value="SQA18622.1"/>
    <property type="molecule type" value="Genomic_DNA"/>
</dbReference>
<dbReference type="Proteomes" id="UP000254076">
    <property type="component" value="Unassembled WGS sequence"/>
</dbReference>
<dbReference type="GO" id="GO:0008908">
    <property type="term" value="F:isochorismatase activity"/>
    <property type="evidence" value="ECO:0007669"/>
    <property type="project" value="UniProtKB-EC"/>
</dbReference>
<dbReference type="EMBL" id="LBKL01000071">
    <property type="protein sequence ID" value="KLL38280.1"/>
    <property type="molecule type" value="Genomic_DNA"/>
</dbReference>
<dbReference type="InterPro" id="IPR050272">
    <property type="entry name" value="Isochorismatase-like_hydrls"/>
</dbReference>
<gene>
    <name evidence="5" type="ORF">NCTC8181_01671</name>
    <name evidence="6" type="ORF">NCTC8185_01517</name>
    <name evidence="4" type="ORF">WA04_06755</name>
</gene>
<dbReference type="EMBL" id="UHEQ01000004">
    <property type="protein sequence ID" value="SUN14237.1"/>
    <property type="molecule type" value="Genomic_DNA"/>
</dbReference>
<dbReference type="Pfam" id="PF00857">
    <property type="entry name" value="Isochorismatase"/>
    <property type="match status" value="1"/>
</dbReference>
<dbReference type="SUPFAM" id="SSF52499">
    <property type="entry name" value="Isochorismatase-like hydrolases"/>
    <property type="match status" value="1"/>
</dbReference>
<evidence type="ECO:0000259" key="3">
    <source>
        <dbReference type="Pfam" id="PF00857"/>
    </source>
</evidence>
<reference evidence="4 7" key="1">
    <citation type="journal article" date="2015" name="PLoS ONE">
        <title>Genomic analysis reveals the molecular basis for capsule loss in the group B streptococcus population.</title>
        <authorList>
            <consortium name="DEVANI Consortium"/>
            <person name="Rosini R."/>
            <person name="Campisi E."/>
            <person name="De Chiara M."/>
            <person name="Tettelin H."/>
            <person name="Rinaudo D."/>
            <person name="Toniolo C."/>
            <person name="Metruccio M."/>
            <person name="Guidotti S."/>
            <person name="Sorensen U.B."/>
            <person name="Kilian M."/>
            <person name="Ramirez M."/>
            <person name="Janulczyk R."/>
            <person name="Donati C."/>
            <person name="Grandi G."/>
            <person name="Margarit I."/>
        </authorList>
    </citation>
    <scope>NUCLEOTIDE SEQUENCE [LARGE SCALE GENOMIC DNA]</scope>
    <source>
        <strain evidence="4 7">DK-B-USS-215</strain>
    </source>
</reference>
<evidence type="ECO:0000256" key="2">
    <source>
        <dbReference type="ARBA" id="ARBA00022801"/>
    </source>
</evidence>
<name>A0A0H1UXX7_STRAG</name>
<organism evidence="5 8">
    <name type="scientific">Streptococcus agalactiae</name>
    <dbReference type="NCBI Taxonomy" id="1311"/>
    <lineage>
        <taxon>Bacteria</taxon>
        <taxon>Bacillati</taxon>
        <taxon>Bacillota</taxon>
        <taxon>Bacilli</taxon>
        <taxon>Lactobacillales</taxon>
        <taxon>Streptococcaceae</taxon>
        <taxon>Streptococcus</taxon>
    </lineage>
</organism>
<evidence type="ECO:0000313" key="5">
    <source>
        <dbReference type="EMBL" id="SQA18622.1"/>
    </source>
</evidence>
<evidence type="ECO:0000256" key="1">
    <source>
        <dbReference type="ARBA" id="ARBA00006336"/>
    </source>
</evidence>
<keyword evidence="2 5" id="KW-0378">Hydrolase</keyword>
<dbReference type="InterPro" id="IPR036380">
    <property type="entry name" value="Isochorismatase-like_sf"/>
</dbReference>
<dbReference type="Proteomes" id="UP000250200">
    <property type="component" value="Unassembled WGS sequence"/>
</dbReference>
<dbReference type="Gene3D" id="3.40.50.850">
    <property type="entry name" value="Isochorismatase-like"/>
    <property type="match status" value="1"/>
</dbReference>
<dbReference type="PANTHER" id="PTHR43540:SF14">
    <property type="entry name" value="ISOCHORISMATASE"/>
    <property type="match status" value="1"/>
</dbReference>
<proteinExistence type="inferred from homology"/>
<feature type="domain" description="Isochorismatase-like" evidence="3">
    <location>
        <begin position="3"/>
        <end position="134"/>
    </location>
</feature>
<dbReference type="Proteomes" id="UP000035346">
    <property type="component" value="Unassembled WGS sequence"/>
</dbReference>
<accession>A0A0H1UXX7</accession>
<sequence length="173" mass="20221">MTCALLLIDIQQGIMDKKPKHLTNFAELLDDLLLSAKGSNCEVIWIRHHDKELPQGSPQWEIWEQRHLVTHHKIIDKTYNSCFKDTHLHDYLQSKHISQLIMMGLQTEYCFDTSVKVAFEYGYDIFIPQGGHLTFDTLTLSGDSIKKHYENIWHHRFATMVAKDSLLKLINEE</sequence>
<comment type="similarity">
    <text evidence="1">Belongs to the isochorismatase family.</text>
</comment>
<dbReference type="AlphaFoldDB" id="A0A0H1UXX7"/>
<evidence type="ECO:0000313" key="6">
    <source>
        <dbReference type="EMBL" id="SUN14237.1"/>
    </source>
</evidence>
<dbReference type="RefSeq" id="WP_000128169.1">
    <property type="nucleotide sequence ID" value="NZ_CAACXY010000016.1"/>
</dbReference>
<evidence type="ECO:0000313" key="4">
    <source>
        <dbReference type="EMBL" id="KLL38280.1"/>
    </source>
</evidence>
<evidence type="ECO:0000313" key="7">
    <source>
        <dbReference type="Proteomes" id="UP000035346"/>
    </source>
</evidence>